<dbReference type="PANTHER" id="PTHR43884">
    <property type="entry name" value="ACYL-COA DEHYDROGENASE"/>
    <property type="match status" value="1"/>
</dbReference>
<dbReference type="Gene3D" id="1.20.140.10">
    <property type="entry name" value="Butyryl-CoA Dehydrogenase, subunit A, domain 3"/>
    <property type="match status" value="1"/>
</dbReference>
<dbReference type="InterPro" id="IPR013107">
    <property type="entry name" value="Acyl-CoA_DH_C"/>
</dbReference>
<reference evidence="3 4" key="1">
    <citation type="submission" date="2023-07" db="EMBL/GenBank/DDBJ databases">
        <title>Comparative genomics of wheat-associated soil bacteria to identify genetic determinants of phenazine resistance.</title>
        <authorList>
            <person name="Mouncey N."/>
        </authorList>
    </citation>
    <scope>NUCLEOTIDE SEQUENCE [LARGE SCALE GENOMIC DNA]</scope>
    <source>
        <strain evidence="3 4">V3I3</strain>
    </source>
</reference>
<sequence>MGLDTTSPDAPKIVYGFIDRDDPDVRTLDDWDTMGMRASQSRTTVLDGAFAADDRVVRRLDPGPNADPLIFGIFASFELLLASVYAGVGARALDLAVAAAHRRTSMKHDGRPLAQDPDIRWRIADAALAHDAIEPQLTAIARDLDDLVDHGALWFAKLVGVKVRATETAKHVVDQAVRVSGGSTYFAGSELGRLYRDVLAGIFHPSDDESAHSTVATAWLGPLEA</sequence>
<evidence type="ECO:0000259" key="2">
    <source>
        <dbReference type="Pfam" id="PF08028"/>
    </source>
</evidence>
<evidence type="ECO:0000256" key="1">
    <source>
        <dbReference type="ARBA" id="ARBA00023002"/>
    </source>
</evidence>
<name>A0ABU0R4L2_9MICO</name>
<accession>A0ABU0R4L2</accession>
<organism evidence="3 4">
    <name type="scientific">Agromyces ramosus</name>
    <dbReference type="NCBI Taxonomy" id="33879"/>
    <lineage>
        <taxon>Bacteria</taxon>
        <taxon>Bacillati</taxon>
        <taxon>Actinomycetota</taxon>
        <taxon>Actinomycetes</taxon>
        <taxon>Micrococcales</taxon>
        <taxon>Microbacteriaceae</taxon>
        <taxon>Agromyces</taxon>
    </lineage>
</organism>
<dbReference type="Gene3D" id="2.40.110.10">
    <property type="entry name" value="Butyryl-CoA Dehydrogenase, subunit A, domain 2"/>
    <property type="match status" value="1"/>
</dbReference>
<dbReference type="SUPFAM" id="SSF56645">
    <property type="entry name" value="Acyl-CoA dehydrogenase NM domain-like"/>
    <property type="match status" value="1"/>
</dbReference>
<evidence type="ECO:0000313" key="4">
    <source>
        <dbReference type="Proteomes" id="UP001239083"/>
    </source>
</evidence>
<keyword evidence="1" id="KW-0560">Oxidoreductase</keyword>
<evidence type="ECO:0000313" key="3">
    <source>
        <dbReference type="EMBL" id="MDQ0893005.1"/>
    </source>
</evidence>
<dbReference type="InterPro" id="IPR009100">
    <property type="entry name" value="AcylCoA_DH/oxidase_NM_dom_sf"/>
</dbReference>
<protein>
    <submittedName>
        <fullName evidence="3">Alkylation response protein AidB-like acyl-CoA dehydrogenase</fullName>
    </submittedName>
</protein>
<dbReference type="InterPro" id="IPR046373">
    <property type="entry name" value="Acyl-CoA_Oxase/DH_mid-dom_sf"/>
</dbReference>
<dbReference type="Proteomes" id="UP001239083">
    <property type="component" value="Unassembled WGS sequence"/>
</dbReference>
<gene>
    <name evidence="3" type="ORF">QFZ26_000560</name>
</gene>
<dbReference type="PANTHER" id="PTHR43884:SF25">
    <property type="entry name" value="ACYL-COA DEHYDROGENASE YDBM-RELATED"/>
    <property type="match status" value="1"/>
</dbReference>
<proteinExistence type="predicted"/>
<feature type="domain" description="Acyl-CoA dehydrogenase C-terminal" evidence="2">
    <location>
        <begin position="80"/>
        <end position="204"/>
    </location>
</feature>
<keyword evidence="4" id="KW-1185">Reference proteome</keyword>
<dbReference type="Pfam" id="PF08028">
    <property type="entry name" value="Acyl-CoA_dh_2"/>
    <property type="match status" value="1"/>
</dbReference>
<dbReference type="EMBL" id="JAUSYY010000001">
    <property type="protein sequence ID" value="MDQ0893005.1"/>
    <property type="molecule type" value="Genomic_DNA"/>
</dbReference>
<dbReference type="InterPro" id="IPR036250">
    <property type="entry name" value="AcylCo_DH-like_C"/>
</dbReference>
<dbReference type="SUPFAM" id="SSF47203">
    <property type="entry name" value="Acyl-CoA dehydrogenase C-terminal domain-like"/>
    <property type="match status" value="1"/>
</dbReference>
<comment type="caution">
    <text evidence="3">The sequence shown here is derived from an EMBL/GenBank/DDBJ whole genome shotgun (WGS) entry which is preliminary data.</text>
</comment>